<dbReference type="PROSITE" id="PS51900">
    <property type="entry name" value="CB"/>
    <property type="match status" value="1"/>
</dbReference>
<accession>A0A430FU83</accession>
<feature type="region of interest" description="Disordered" evidence="5">
    <location>
        <begin position="25"/>
        <end position="53"/>
    </location>
</feature>
<dbReference type="InterPro" id="IPR050090">
    <property type="entry name" value="Tyrosine_recombinase_XerCD"/>
</dbReference>
<feature type="domain" description="Core-binding (CB)" evidence="7">
    <location>
        <begin position="74"/>
        <end position="155"/>
    </location>
</feature>
<dbReference type="Gene3D" id="1.10.443.10">
    <property type="entry name" value="Intergrase catalytic core"/>
    <property type="match status" value="1"/>
</dbReference>
<evidence type="ECO:0000313" key="9">
    <source>
        <dbReference type="Proteomes" id="UP000287470"/>
    </source>
</evidence>
<dbReference type="InterPro" id="IPR013762">
    <property type="entry name" value="Integrase-like_cat_sf"/>
</dbReference>
<dbReference type="InterPro" id="IPR002104">
    <property type="entry name" value="Integrase_catalytic"/>
</dbReference>
<evidence type="ECO:0000259" key="6">
    <source>
        <dbReference type="PROSITE" id="PS51898"/>
    </source>
</evidence>
<reference evidence="8 9" key="1">
    <citation type="submission" date="2018-09" db="EMBL/GenBank/DDBJ databases">
        <title>Characterization of the phylogenetic diversity of five novel species belonging to the genus Bifidobacterium.</title>
        <authorList>
            <person name="Lugli G.A."/>
            <person name="Duranti S."/>
            <person name="Milani C."/>
        </authorList>
    </citation>
    <scope>NUCLEOTIDE SEQUENCE [LARGE SCALE GENOMIC DNA]</scope>
    <source>
        <strain evidence="8 9">2033B</strain>
    </source>
</reference>
<dbReference type="PANTHER" id="PTHR30349">
    <property type="entry name" value="PHAGE INTEGRASE-RELATED"/>
    <property type="match status" value="1"/>
</dbReference>
<evidence type="ECO:0000256" key="2">
    <source>
        <dbReference type="ARBA" id="ARBA00023125"/>
    </source>
</evidence>
<dbReference type="InterPro" id="IPR044068">
    <property type="entry name" value="CB"/>
</dbReference>
<sequence length="413" mass="46642">MTATTSRRTKGAGSVFKDDAGVWHYRTELPPDPATGKRRRIETTGRNKTDTRDRHQAKIDRYHRDGTIPTRRSPYLRDWLAARSERRRAVLKPNTWYSQNCRVTTISGVLGNTRLTDITPAHIHALADALADRDLSQATINEHVRYLSQALDEAVLDELIPSNPCRRVKRPRPDERTVTILDEHEPAALIRAATQTVLAGGARGPHDDPEDTAMWALMFELAFATGMREGERYALMPYELELRDGTPGIHVQQQLQDYVGGPDASIPRWQDAEHVTGGLWLVRPKSAAGDRFVPISRSLWDRLWDRIIAYGMGPRQFVFHNLRGTPLRHEQEMRRWRRALDAAGLPYVSIHSARHWAATRVAESGAGEDERKAVLGHTDIRMTARYTHWGAGALGDMMTRAIPTLAPTDTQPQ</sequence>
<evidence type="ECO:0000256" key="3">
    <source>
        <dbReference type="ARBA" id="ARBA00023172"/>
    </source>
</evidence>
<comment type="caution">
    <text evidence="8">The sequence shown here is derived from an EMBL/GenBank/DDBJ whole genome shotgun (WGS) entry which is preliminary data.</text>
</comment>
<dbReference type="CDD" id="cd01189">
    <property type="entry name" value="INT_ICEBs1_C_like"/>
    <property type="match status" value="1"/>
</dbReference>
<dbReference type="PANTHER" id="PTHR30349:SF64">
    <property type="entry name" value="PROPHAGE INTEGRASE INTD-RELATED"/>
    <property type="match status" value="1"/>
</dbReference>
<keyword evidence="9" id="KW-1185">Reference proteome</keyword>
<name>A0A430FU83_9BIFI</name>
<evidence type="ECO:0000259" key="7">
    <source>
        <dbReference type="PROSITE" id="PS51900"/>
    </source>
</evidence>
<keyword evidence="2 4" id="KW-0238">DNA-binding</keyword>
<keyword evidence="3" id="KW-0233">DNA recombination</keyword>
<evidence type="ECO:0000256" key="4">
    <source>
        <dbReference type="PROSITE-ProRule" id="PRU01248"/>
    </source>
</evidence>
<dbReference type="InterPro" id="IPR010998">
    <property type="entry name" value="Integrase_recombinase_N"/>
</dbReference>
<evidence type="ECO:0000256" key="1">
    <source>
        <dbReference type="ARBA" id="ARBA00008857"/>
    </source>
</evidence>
<dbReference type="PROSITE" id="PS51898">
    <property type="entry name" value="TYR_RECOMBINASE"/>
    <property type="match status" value="1"/>
</dbReference>
<dbReference type="InterPro" id="IPR011010">
    <property type="entry name" value="DNA_brk_join_enz"/>
</dbReference>
<dbReference type="Gene3D" id="1.10.150.130">
    <property type="match status" value="1"/>
</dbReference>
<evidence type="ECO:0000256" key="5">
    <source>
        <dbReference type="SAM" id="MobiDB-lite"/>
    </source>
</evidence>
<comment type="similarity">
    <text evidence="1">Belongs to the 'phage' integrase family.</text>
</comment>
<dbReference type="SUPFAM" id="SSF56349">
    <property type="entry name" value="DNA breaking-rejoining enzymes"/>
    <property type="match status" value="1"/>
</dbReference>
<evidence type="ECO:0000313" key="8">
    <source>
        <dbReference type="EMBL" id="RSX56730.1"/>
    </source>
</evidence>
<dbReference type="GO" id="GO:0003677">
    <property type="term" value="F:DNA binding"/>
    <property type="evidence" value="ECO:0007669"/>
    <property type="project" value="UniProtKB-UniRule"/>
</dbReference>
<dbReference type="RefSeq" id="WP_125968273.1">
    <property type="nucleotide sequence ID" value="NZ_QXGK01000008.1"/>
</dbReference>
<dbReference type="AlphaFoldDB" id="A0A430FU83"/>
<feature type="compositionally biased region" description="Basic and acidic residues" evidence="5">
    <location>
        <begin position="41"/>
        <end position="53"/>
    </location>
</feature>
<dbReference type="Proteomes" id="UP000287470">
    <property type="component" value="Unassembled WGS sequence"/>
</dbReference>
<proteinExistence type="inferred from homology"/>
<gene>
    <name evidence="8" type="ORF">D2E24_1020</name>
</gene>
<dbReference type="Pfam" id="PF00589">
    <property type="entry name" value="Phage_integrase"/>
    <property type="match status" value="1"/>
</dbReference>
<feature type="domain" description="Tyr recombinase" evidence="6">
    <location>
        <begin position="176"/>
        <end position="399"/>
    </location>
</feature>
<dbReference type="OrthoDB" id="1822491at2"/>
<organism evidence="8 9">
    <name type="scientific">Bifidobacterium samirii</name>
    <dbReference type="NCBI Taxonomy" id="2306974"/>
    <lineage>
        <taxon>Bacteria</taxon>
        <taxon>Bacillati</taxon>
        <taxon>Actinomycetota</taxon>
        <taxon>Actinomycetes</taxon>
        <taxon>Bifidobacteriales</taxon>
        <taxon>Bifidobacteriaceae</taxon>
        <taxon>Bifidobacterium</taxon>
    </lineage>
</organism>
<dbReference type="GO" id="GO:0015074">
    <property type="term" value="P:DNA integration"/>
    <property type="evidence" value="ECO:0007669"/>
    <property type="project" value="InterPro"/>
</dbReference>
<dbReference type="EMBL" id="QXGK01000008">
    <property type="protein sequence ID" value="RSX56730.1"/>
    <property type="molecule type" value="Genomic_DNA"/>
</dbReference>
<protein>
    <submittedName>
        <fullName evidence="8">Integrase</fullName>
    </submittedName>
</protein>
<dbReference type="GO" id="GO:0006310">
    <property type="term" value="P:DNA recombination"/>
    <property type="evidence" value="ECO:0007669"/>
    <property type="project" value="UniProtKB-KW"/>
</dbReference>